<organism evidence="1">
    <name type="scientific">marine sediment metagenome</name>
    <dbReference type="NCBI Taxonomy" id="412755"/>
    <lineage>
        <taxon>unclassified sequences</taxon>
        <taxon>metagenomes</taxon>
        <taxon>ecological metagenomes</taxon>
    </lineage>
</organism>
<gene>
    <name evidence="1" type="ORF">LCGC14_0164210</name>
</gene>
<protein>
    <submittedName>
        <fullName evidence="1">Uncharacterized protein</fullName>
    </submittedName>
</protein>
<evidence type="ECO:0000313" key="1">
    <source>
        <dbReference type="EMBL" id="KKN96777.1"/>
    </source>
</evidence>
<reference evidence="1" key="1">
    <citation type="journal article" date="2015" name="Nature">
        <title>Complex archaea that bridge the gap between prokaryotes and eukaryotes.</title>
        <authorList>
            <person name="Spang A."/>
            <person name="Saw J.H."/>
            <person name="Jorgensen S.L."/>
            <person name="Zaremba-Niedzwiedzka K."/>
            <person name="Martijn J."/>
            <person name="Lind A.E."/>
            <person name="van Eijk R."/>
            <person name="Schleper C."/>
            <person name="Guy L."/>
            <person name="Ettema T.J."/>
        </authorList>
    </citation>
    <scope>NUCLEOTIDE SEQUENCE</scope>
</reference>
<accession>A0A0F9VAL0</accession>
<proteinExistence type="predicted"/>
<name>A0A0F9VAL0_9ZZZZ</name>
<sequence length="116" mass="12869">MGEARSLVPGKPLICQVCEKNEAKGVCCVPSVPYSAAYCQECLNANAHPWFIIVANTACVGSYEDCAPWWKEMVEDTCKHLGKTLEEFKAEVLKDVEDMERSLLEQLGDPDNGQED</sequence>
<dbReference type="EMBL" id="LAZR01000062">
    <property type="protein sequence ID" value="KKN96777.1"/>
    <property type="molecule type" value="Genomic_DNA"/>
</dbReference>
<comment type="caution">
    <text evidence="1">The sequence shown here is derived from an EMBL/GenBank/DDBJ whole genome shotgun (WGS) entry which is preliminary data.</text>
</comment>
<dbReference type="AlphaFoldDB" id="A0A0F9VAL0"/>